<dbReference type="Pfam" id="PF24733">
    <property type="entry name" value="DUF7684"/>
    <property type="match status" value="1"/>
</dbReference>
<organism evidence="2 3">
    <name type="scientific">Duganella guangzhouensis</name>
    <dbReference type="NCBI Taxonomy" id="2666084"/>
    <lineage>
        <taxon>Bacteria</taxon>
        <taxon>Pseudomonadati</taxon>
        <taxon>Pseudomonadota</taxon>
        <taxon>Betaproteobacteria</taxon>
        <taxon>Burkholderiales</taxon>
        <taxon>Oxalobacteraceae</taxon>
        <taxon>Telluria group</taxon>
        <taxon>Duganella</taxon>
    </lineage>
</organism>
<dbReference type="RefSeq" id="WP_154379474.1">
    <property type="nucleotide sequence ID" value="NZ_WKJK01000010.1"/>
</dbReference>
<dbReference type="AlphaFoldDB" id="A0A6I2L383"/>
<proteinExistence type="predicted"/>
<feature type="domain" description="DUF7684" evidence="1">
    <location>
        <begin position="7"/>
        <end position="139"/>
    </location>
</feature>
<dbReference type="Proteomes" id="UP000433309">
    <property type="component" value="Unassembled WGS sequence"/>
</dbReference>
<comment type="caution">
    <text evidence="2">The sequence shown here is derived from an EMBL/GenBank/DDBJ whole genome shotgun (WGS) entry which is preliminary data.</text>
</comment>
<dbReference type="EMBL" id="WKJK01000010">
    <property type="protein sequence ID" value="MRW92262.1"/>
    <property type="molecule type" value="Genomic_DNA"/>
</dbReference>
<reference evidence="2 3" key="1">
    <citation type="submission" date="2019-11" db="EMBL/GenBank/DDBJ databases">
        <title>Novel species isolated from a subtropical stream in China.</title>
        <authorList>
            <person name="Lu H."/>
        </authorList>
    </citation>
    <scope>NUCLEOTIDE SEQUENCE [LARGE SCALE GENOMIC DNA]</scope>
    <source>
        <strain evidence="2 3">FT80W</strain>
    </source>
</reference>
<name>A0A6I2L383_9BURK</name>
<evidence type="ECO:0000313" key="2">
    <source>
        <dbReference type="EMBL" id="MRW92262.1"/>
    </source>
</evidence>
<keyword evidence="3" id="KW-1185">Reference proteome</keyword>
<evidence type="ECO:0000259" key="1">
    <source>
        <dbReference type="Pfam" id="PF24733"/>
    </source>
</evidence>
<sequence length="140" mass="15993">MLNSAPKYLHLSPASELPSLEGLRQFKAVVVVEADVLETMMWDVSRWLVDSGCLYALVWGKDSEQWREAIEDASLEAADYEDLPAERQVQVTSHEDDDLDEVFWFAQHRAAHAADLKQTLILHLADVPRRDELEAQFRDA</sequence>
<dbReference type="InterPro" id="IPR056101">
    <property type="entry name" value="DUF7684"/>
</dbReference>
<gene>
    <name evidence="2" type="ORF">GJ699_19900</name>
</gene>
<protein>
    <recommendedName>
        <fullName evidence="1">DUF7684 domain-containing protein</fullName>
    </recommendedName>
</protein>
<evidence type="ECO:0000313" key="3">
    <source>
        <dbReference type="Proteomes" id="UP000433309"/>
    </source>
</evidence>
<accession>A0A6I2L383</accession>